<reference evidence="1 2" key="1">
    <citation type="submission" date="2014-04" db="EMBL/GenBank/DDBJ databases">
        <authorList>
            <consortium name="DOE Joint Genome Institute"/>
            <person name="Kuo A."/>
            <person name="Kohler A."/>
            <person name="Costa M.D."/>
            <person name="Nagy L.G."/>
            <person name="Floudas D."/>
            <person name="Copeland A."/>
            <person name="Barry K.W."/>
            <person name="Cichocki N."/>
            <person name="Veneault-Fourrey C."/>
            <person name="LaButti K."/>
            <person name="Lindquist E.A."/>
            <person name="Lipzen A."/>
            <person name="Lundell T."/>
            <person name="Morin E."/>
            <person name="Murat C."/>
            <person name="Sun H."/>
            <person name="Tunlid A."/>
            <person name="Henrissat B."/>
            <person name="Grigoriev I.V."/>
            <person name="Hibbett D.S."/>
            <person name="Martin F."/>
            <person name="Nordberg H.P."/>
            <person name="Cantor M.N."/>
            <person name="Hua S.X."/>
        </authorList>
    </citation>
    <scope>NUCLEOTIDE SEQUENCE [LARGE SCALE GENOMIC DNA]</scope>
    <source>
        <strain evidence="1 2">Marx 270</strain>
    </source>
</reference>
<organism evidence="1 2">
    <name type="scientific">Pisolithus tinctorius Marx 270</name>
    <dbReference type="NCBI Taxonomy" id="870435"/>
    <lineage>
        <taxon>Eukaryota</taxon>
        <taxon>Fungi</taxon>
        <taxon>Dikarya</taxon>
        <taxon>Basidiomycota</taxon>
        <taxon>Agaricomycotina</taxon>
        <taxon>Agaricomycetes</taxon>
        <taxon>Agaricomycetidae</taxon>
        <taxon>Boletales</taxon>
        <taxon>Sclerodermatineae</taxon>
        <taxon>Pisolithaceae</taxon>
        <taxon>Pisolithus</taxon>
    </lineage>
</organism>
<reference evidence="2" key="2">
    <citation type="submission" date="2015-01" db="EMBL/GenBank/DDBJ databases">
        <title>Evolutionary Origins and Diversification of the Mycorrhizal Mutualists.</title>
        <authorList>
            <consortium name="DOE Joint Genome Institute"/>
            <consortium name="Mycorrhizal Genomics Consortium"/>
            <person name="Kohler A."/>
            <person name="Kuo A."/>
            <person name="Nagy L.G."/>
            <person name="Floudas D."/>
            <person name="Copeland A."/>
            <person name="Barry K.W."/>
            <person name="Cichocki N."/>
            <person name="Veneault-Fourrey C."/>
            <person name="LaButti K."/>
            <person name="Lindquist E.A."/>
            <person name="Lipzen A."/>
            <person name="Lundell T."/>
            <person name="Morin E."/>
            <person name="Murat C."/>
            <person name="Riley R."/>
            <person name="Ohm R."/>
            <person name="Sun H."/>
            <person name="Tunlid A."/>
            <person name="Henrissat B."/>
            <person name="Grigoriev I.V."/>
            <person name="Hibbett D.S."/>
            <person name="Martin F."/>
        </authorList>
    </citation>
    <scope>NUCLEOTIDE SEQUENCE [LARGE SCALE GENOMIC DNA]</scope>
    <source>
        <strain evidence="2">Marx 270</strain>
    </source>
</reference>
<keyword evidence="2" id="KW-1185">Reference proteome</keyword>
<evidence type="ECO:0000313" key="2">
    <source>
        <dbReference type="Proteomes" id="UP000054217"/>
    </source>
</evidence>
<accession>A0A0C3NHH7</accession>
<gene>
    <name evidence="1" type="ORF">M404DRAFT_1003905</name>
</gene>
<dbReference type="EMBL" id="KN831996">
    <property type="protein sequence ID" value="KIO00475.1"/>
    <property type="molecule type" value="Genomic_DNA"/>
</dbReference>
<dbReference type="AlphaFoldDB" id="A0A0C3NHH7"/>
<sequence>MPQGSLRSGGCSRFTYNELKLKVPKNPLFLSEKVATGAREIRDTIGEVVYVIDTCIDIVTILTPSSQVFSFSLPS</sequence>
<protein>
    <submittedName>
        <fullName evidence="1">Uncharacterized protein</fullName>
    </submittedName>
</protein>
<evidence type="ECO:0000313" key="1">
    <source>
        <dbReference type="EMBL" id="KIO00475.1"/>
    </source>
</evidence>
<dbReference type="HOGENOM" id="CLU_2688804_0_0_1"/>
<name>A0A0C3NHH7_PISTI</name>
<dbReference type="Proteomes" id="UP000054217">
    <property type="component" value="Unassembled WGS sequence"/>
</dbReference>
<dbReference type="InParanoid" id="A0A0C3NHH7"/>
<proteinExistence type="predicted"/>